<keyword evidence="11" id="KW-1185">Reference proteome</keyword>
<feature type="transmembrane region" description="Helical" evidence="9">
    <location>
        <begin position="640"/>
        <end position="660"/>
    </location>
</feature>
<dbReference type="Pfam" id="PF03023">
    <property type="entry name" value="MurJ"/>
    <property type="match status" value="1"/>
</dbReference>
<feature type="transmembrane region" description="Helical" evidence="9">
    <location>
        <begin position="466"/>
        <end position="490"/>
    </location>
</feature>
<comment type="caution">
    <text evidence="10">The sequence shown here is derived from an EMBL/GenBank/DDBJ whole genome shotgun (WGS) entry which is preliminary data.</text>
</comment>
<feature type="transmembrane region" description="Helical" evidence="9">
    <location>
        <begin position="542"/>
        <end position="562"/>
    </location>
</feature>
<dbReference type="CDD" id="cd13123">
    <property type="entry name" value="MATE_MurJ_like"/>
    <property type="match status" value="1"/>
</dbReference>
<dbReference type="NCBIfam" id="TIGR01695">
    <property type="entry name" value="murJ_mviN"/>
    <property type="match status" value="1"/>
</dbReference>
<dbReference type="InterPro" id="IPR051050">
    <property type="entry name" value="Lipid_II_flippase_MurJ/MviN"/>
</dbReference>
<keyword evidence="6 9" id="KW-1133">Transmembrane helix</keyword>
<feature type="transmembrane region" description="Helical" evidence="9">
    <location>
        <begin position="235"/>
        <end position="257"/>
    </location>
</feature>
<accession>A0ABX0SQN7</accession>
<feature type="transmembrane region" description="Helical" evidence="9">
    <location>
        <begin position="277"/>
        <end position="300"/>
    </location>
</feature>
<evidence type="ECO:0000256" key="9">
    <source>
        <dbReference type="SAM" id="Phobius"/>
    </source>
</evidence>
<feature type="transmembrane region" description="Helical" evidence="9">
    <location>
        <begin position="200"/>
        <end position="219"/>
    </location>
</feature>
<keyword evidence="7 9" id="KW-0472">Membrane</keyword>
<organism evidence="10 11">
    <name type="scientific">Amycolatopsis viridis</name>
    <dbReference type="NCBI Taxonomy" id="185678"/>
    <lineage>
        <taxon>Bacteria</taxon>
        <taxon>Bacillati</taxon>
        <taxon>Actinomycetota</taxon>
        <taxon>Actinomycetes</taxon>
        <taxon>Pseudonocardiales</taxon>
        <taxon>Pseudonocardiaceae</taxon>
        <taxon>Amycolatopsis</taxon>
    </lineage>
</organism>
<proteinExistence type="predicted"/>
<evidence type="ECO:0000256" key="4">
    <source>
        <dbReference type="ARBA" id="ARBA00022960"/>
    </source>
</evidence>
<evidence type="ECO:0000313" key="11">
    <source>
        <dbReference type="Proteomes" id="UP000754495"/>
    </source>
</evidence>
<dbReference type="PANTHER" id="PTHR47019:SF1">
    <property type="entry name" value="LIPID II FLIPPASE MURJ"/>
    <property type="match status" value="1"/>
</dbReference>
<evidence type="ECO:0000256" key="2">
    <source>
        <dbReference type="ARBA" id="ARBA00022475"/>
    </source>
</evidence>
<evidence type="ECO:0000256" key="6">
    <source>
        <dbReference type="ARBA" id="ARBA00022989"/>
    </source>
</evidence>
<dbReference type="Proteomes" id="UP000754495">
    <property type="component" value="Unassembled WGS sequence"/>
</dbReference>
<sequence length="677" mass="72688">MNGRPRPQRATRQQGQLPPERIAQPPRHQPPPERSQPVPPTGRQAPPDRRQPVRPWRQERQRPQDSMPFGAPPLPPNDPDATLLIPRISGVQGSSRWPVADPDVLRPYDALATRMMPRISAPPSASFGEGPGLDATGFHAPVEAPEKPVAPSLAKSSSRIAIASLISRITGFLWKILLVWAVGTGVVNDSFNIANTLPNIVFELLLGGVLSSVVVPLLVRSQDDKDGGLAYTQRMLTVAFVLLVIGTVIAVAAAPWLTSLYLDGSPGKTSPELTTAFARLLLPEILFYGLFALLSAVLNAKQVFGPPAWAPVVNNLVVIVTLAVFMLTPGKISYDPVEMGQPKLLLLGIGVTLGIVVQALMLVPPLLRSGFRFKWRWGIDKRMKEFGGLALWILGYVAVSQIGFTVNTRVLTTGDPGGVTIYSNAWLLFQLPYGVIGVSLLTAIMPRLSRNAADGDTRKVVADLSYASRISTVMLVPIAAVMSVIGTSVGVALFSGGQNTTADASRLGEALAISAFGLLPYALVMLQLRVFYAMKDARTPTLIMVVMTLVKIPLLYLCPVLLDPKTIVLGAMMVNSLTFVVGAIMGQVWLWVSLGNLRSRRVLGVILFTLVASVLGVAAAVAVGWIVPDFGPRPTAWIKLILQGVVGLGVSFGVLALLKVDELAPATKRITRLIKRG</sequence>
<keyword evidence="3 9" id="KW-0812">Transmembrane</keyword>
<evidence type="ECO:0000256" key="7">
    <source>
        <dbReference type="ARBA" id="ARBA00023136"/>
    </source>
</evidence>
<keyword evidence="5" id="KW-0573">Peptidoglycan synthesis</keyword>
<comment type="subcellular location">
    <subcellularLocation>
        <location evidence="1">Cell membrane</location>
        <topology evidence="1">Multi-pass membrane protein</topology>
    </subcellularLocation>
</comment>
<feature type="transmembrane region" description="Helical" evidence="9">
    <location>
        <begin position="426"/>
        <end position="445"/>
    </location>
</feature>
<feature type="transmembrane region" description="Helical" evidence="9">
    <location>
        <begin position="568"/>
        <end position="590"/>
    </location>
</feature>
<feature type="region of interest" description="Disordered" evidence="8">
    <location>
        <begin position="1"/>
        <end position="84"/>
    </location>
</feature>
<keyword evidence="2" id="KW-1003">Cell membrane</keyword>
<keyword evidence="4" id="KW-0133">Cell shape</keyword>
<feature type="transmembrane region" description="Helical" evidence="9">
    <location>
        <begin position="344"/>
        <end position="367"/>
    </location>
</feature>
<reference evidence="10 11" key="1">
    <citation type="submission" date="2020-03" db="EMBL/GenBank/DDBJ databases">
        <title>Sequencing the genomes of 1000 actinobacteria strains.</title>
        <authorList>
            <person name="Klenk H.-P."/>
        </authorList>
    </citation>
    <scope>NUCLEOTIDE SEQUENCE [LARGE SCALE GENOMIC DNA]</scope>
    <source>
        <strain evidence="10 11">DSM 45668</strain>
    </source>
</reference>
<feature type="transmembrane region" description="Helical" evidence="9">
    <location>
        <begin position="312"/>
        <end position="332"/>
    </location>
</feature>
<feature type="transmembrane region" description="Helical" evidence="9">
    <location>
        <begin position="602"/>
        <end position="628"/>
    </location>
</feature>
<feature type="compositionally biased region" description="Basic and acidic residues" evidence="8">
    <location>
        <begin position="46"/>
        <end position="63"/>
    </location>
</feature>
<evidence type="ECO:0000313" key="10">
    <source>
        <dbReference type="EMBL" id="NIH77676.1"/>
    </source>
</evidence>
<evidence type="ECO:0000256" key="3">
    <source>
        <dbReference type="ARBA" id="ARBA00022692"/>
    </source>
</evidence>
<feature type="compositionally biased region" description="Pro residues" evidence="8">
    <location>
        <begin position="27"/>
        <end position="40"/>
    </location>
</feature>
<feature type="transmembrane region" description="Helical" evidence="9">
    <location>
        <begin position="388"/>
        <end position="406"/>
    </location>
</feature>
<evidence type="ECO:0000256" key="8">
    <source>
        <dbReference type="SAM" id="MobiDB-lite"/>
    </source>
</evidence>
<name>A0ABX0SQN7_9PSEU</name>
<dbReference type="PRINTS" id="PR01806">
    <property type="entry name" value="VIRFACTRMVIN"/>
</dbReference>
<dbReference type="EMBL" id="JAANOU010000001">
    <property type="protein sequence ID" value="NIH77676.1"/>
    <property type="molecule type" value="Genomic_DNA"/>
</dbReference>
<dbReference type="PANTHER" id="PTHR47019">
    <property type="entry name" value="LIPID II FLIPPASE MURJ"/>
    <property type="match status" value="1"/>
</dbReference>
<evidence type="ECO:0000256" key="5">
    <source>
        <dbReference type="ARBA" id="ARBA00022984"/>
    </source>
</evidence>
<feature type="transmembrane region" description="Helical" evidence="9">
    <location>
        <begin position="160"/>
        <end position="180"/>
    </location>
</feature>
<feature type="transmembrane region" description="Helical" evidence="9">
    <location>
        <begin position="510"/>
        <end position="530"/>
    </location>
</feature>
<protein>
    <submittedName>
        <fullName evidence="10">Peptidoglycan lipid II flippase</fullName>
    </submittedName>
</protein>
<gene>
    <name evidence="10" type="ORF">FHX46_000206</name>
</gene>
<dbReference type="InterPro" id="IPR004268">
    <property type="entry name" value="MurJ"/>
</dbReference>
<evidence type="ECO:0000256" key="1">
    <source>
        <dbReference type="ARBA" id="ARBA00004651"/>
    </source>
</evidence>